<keyword evidence="10" id="KW-0408">Iron</keyword>
<comment type="similarity">
    <text evidence="2">Belongs to the cytochrome ubiquinol oxidase subunit 2 family.</text>
</comment>
<gene>
    <name evidence="13" type="primary">cydB</name>
    <name evidence="13" type="ORF">F2P47_11655</name>
</gene>
<keyword evidence="3" id="KW-0813">Transport</keyword>
<evidence type="ECO:0000256" key="1">
    <source>
        <dbReference type="ARBA" id="ARBA00004651"/>
    </source>
</evidence>
<evidence type="ECO:0000256" key="2">
    <source>
        <dbReference type="ARBA" id="ARBA00007543"/>
    </source>
</evidence>
<keyword evidence="4" id="KW-1003">Cell membrane</keyword>
<feature type="transmembrane region" description="Helical" evidence="12">
    <location>
        <begin position="12"/>
        <end position="42"/>
    </location>
</feature>
<evidence type="ECO:0000256" key="8">
    <source>
        <dbReference type="ARBA" id="ARBA00022982"/>
    </source>
</evidence>
<dbReference type="GO" id="GO:0019646">
    <property type="term" value="P:aerobic electron transport chain"/>
    <property type="evidence" value="ECO:0007669"/>
    <property type="project" value="TreeGrafter"/>
</dbReference>
<comment type="caution">
    <text evidence="13">The sequence shown here is derived from an EMBL/GenBank/DDBJ whole genome shotgun (WGS) entry which is preliminary data.</text>
</comment>
<comment type="subcellular location">
    <subcellularLocation>
        <location evidence="1">Cell membrane</location>
        <topology evidence="1">Multi-pass membrane protein</topology>
    </subcellularLocation>
</comment>
<evidence type="ECO:0000313" key="14">
    <source>
        <dbReference type="Proteomes" id="UP000468901"/>
    </source>
</evidence>
<evidence type="ECO:0000313" key="13">
    <source>
        <dbReference type="EMBL" id="KAB7739721.1"/>
    </source>
</evidence>
<keyword evidence="11 12" id="KW-0472">Membrane</keyword>
<sequence length="381" mass="41839">MELFDYTVLRLIWWALLGILLIAFAIMDGFDFGIAMLQPYVARNDVERRVLLNVIGPVWEGNQVWFILGGGAIFAAWPMLYAVSFSGFYLAMFLILLALIVRPVAIAFRGKVDNERWRRIWDWTFVVSGFVPSLIFGVAFGNLLLGVPFHFDQTLRLTYEGNLFGLLNPFSLLCGLISLLMIAMQGGTFLALKSEEPIAGRAVKATSVAAIAYILLFTVAGVWMAYSIKGYVIEAPMISDGPSNPLLKAVSRADGAWLANYTSHPWTILAPVVAYIGALGTLIFARKRSTMLAFAVSSLTITGTICTAGFSLFPFLMPSSSNPQSSLTVWDASSSPTTLFIMLVAAVIFVPIIIAYTSWVFHVMRGPVTAEQIKTGSHNLY</sequence>
<dbReference type="GO" id="GO:0009055">
    <property type="term" value="F:electron transfer activity"/>
    <property type="evidence" value="ECO:0007669"/>
    <property type="project" value="TreeGrafter"/>
</dbReference>
<feature type="transmembrane region" description="Helical" evidence="12">
    <location>
        <begin position="292"/>
        <end position="317"/>
    </location>
</feature>
<dbReference type="GO" id="GO:0016682">
    <property type="term" value="F:oxidoreductase activity, acting on diphenols and related substances as donors, oxygen as acceptor"/>
    <property type="evidence" value="ECO:0007669"/>
    <property type="project" value="TreeGrafter"/>
</dbReference>
<keyword evidence="5" id="KW-0349">Heme</keyword>
<keyword evidence="9 12" id="KW-1133">Transmembrane helix</keyword>
<dbReference type="GO" id="GO:0046872">
    <property type="term" value="F:metal ion binding"/>
    <property type="evidence" value="ECO:0007669"/>
    <property type="project" value="UniProtKB-KW"/>
</dbReference>
<evidence type="ECO:0000256" key="10">
    <source>
        <dbReference type="ARBA" id="ARBA00023004"/>
    </source>
</evidence>
<evidence type="ECO:0000256" key="12">
    <source>
        <dbReference type="SAM" id="Phobius"/>
    </source>
</evidence>
<proteinExistence type="inferred from homology"/>
<evidence type="ECO:0000256" key="11">
    <source>
        <dbReference type="ARBA" id="ARBA00023136"/>
    </source>
</evidence>
<dbReference type="PIRSF" id="PIRSF000267">
    <property type="entry name" value="Cyt_oxidse_sub2"/>
    <property type="match status" value="1"/>
</dbReference>
<evidence type="ECO:0000256" key="6">
    <source>
        <dbReference type="ARBA" id="ARBA00022692"/>
    </source>
</evidence>
<feature type="transmembrane region" description="Helical" evidence="12">
    <location>
        <begin position="266"/>
        <end position="285"/>
    </location>
</feature>
<keyword evidence="6 12" id="KW-0812">Transmembrane</keyword>
<dbReference type="GO" id="GO:0005886">
    <property type="term" value="C:plasma membrane"/>
    <property type="evidence" value="ECO:0007669"/>
    <property type="project" value="UniProtKB-SubCell"/>
</dbReference>
<feature type="transmembrane region" description="Helical" evidence="12">
    <location>
        <begin position="337"/>
        <end position="356"/>
    </location>
</feature>
<dbReference type="EMBL" id="WESC01000009">
    <property type="protein sequence ID" value="KAB7739721.1"/>
    <property type="molecule type" value="Genomic_DNA"/>
</dbReference>
<feature type="transmembrane region" description="Helical" evidence="12">
    <location>
        <begin position="88"/>
        <end position="108"/>
    </location>
</feature>
<protein>
    <submittedName>
        <fullName evidence="13">Cytochrome d ubiquinol oxidase subunit II</fullName>
    </submittedName>
</protein>
<dbReference type="GO" id="GO:0070069">
    <property type="term" value="C:cytochrome complex"/>
    <property type="evidence" value="ECO:0007669"/>
    <property type="project" value="TreeGrafter"/>
</dbReference>
<dbReference type="PANTHER" id="PTHR43141:SF5">
    <property type="entry name" value="CYTOCHROME BD-I UBIQUINOL OXIDASE SUBUNIT 2"/>
    <property type="match status" value="1"/>
</dbReference>
<evidence type="ECO:0000256" key="5">
    <source>
        <dbReference type="ARBA" id="ARBA00022617"/>
    </source>
</evidence>
<dbReference type="InterPro" id="IPR003317">
    <property type="entry name" value="Cyt-d_oxidase_su2"/>
</dbReference>
<evidence type="ECO:0000256" key="7">
    <source>
        <dbReference type="ARBA" id="ARBA00022723"/>
    </source>
</evidence>
<name>A0A6N6VLD8_9HYPH</name>
<evidence type="ECO:0000256" key="3">
    <source>
        <dbReference type="ARBA" id="ARBA00022448"/>
    </source>
</evidence>
<keyword evidence="14" id="KW-1185">Reference proteome</keyword>
<organism evidence="13 14">
    <name type="scientific">Parvibaculum sedimenti</name>
    <dbReference type="NCBI Taxonomy" id="2608632"/>
    <lineage>
        <taxon>Bacteria</taxon>
        <taxon>Pseudomonadati</taxon>
        <taxon>Pseudomonadota</taxon>
        <taxon>Alphaproteobacteria</taxon>
        <taxon>Hyphomicrobiales</taxon>
        <taxon>Parvibaculaceae</taxon>
        <taxon>Parvibaculum</taxon>
    </lineage>
</organism>
<feature type="transmembrane region" description="Helical" evidence="12">
    <location>
        <begin position="205"/>
        <end position="226"/>
    </location>
</feature>
<dbReference type="RefSeq" id="WP_152216530.1">
    <property type="nucleotide sequence ID" value="NZ_JBAQYD010000154.1"/>
</dbReference>
<keyword evidence="8" id="KW-0249">Electron transport</keyword>
<evidence type="ECO:0000256" key="4">
    <source>
        <dbReference type="ARBA" id="ARBA00022475"/>
    </source>
</evidence>
<reference evidence="13 14" key="1">
    <citation type="submission" date="2019-09" db="EMBL/GenBank/DDBJ databases">
        <title>Parvibaculum sedimenti sp. nov., isolated from sediment.</title>
        <authorList>
            <person name="Wang Y."/>
        </authorList>
    </citation>
    <scope>NUCLEOTIDE SEQUENCE [LARGE SCALE GENOMIC DNA]</scope>
    <source>
        <strain evidence="13 14">HXT-9</strain>
    </source>
</reference>
<dbReference type="Proteomes" id="UP000468901">
    <property type="component" value="Unassembled WGS sequence"/>
</dbReference>
<feature type="transmembrane region" description="Helical" evidence="12">
    <location>
        <begin position="163"/>
        <end position="184"/>
    </location>
</feature>
<accession>A0A6N6VLD8</accession>
<keyword evidence="7" id="KW-0479">Metal-binding</keyword>
<dbReference type="AlphaFoldDB" id="A0A6N6VLD8"/>
<dbReference type="PANTHER" id="PTHR43141">
    <property type="entry name" value="CYTOCHROME BD2 SUBUNIT II"/>
    <property type="match status" value="1"/>
</dbReference>
<dbReference type="NCBIfam" id="TIGR00203">
    <property type="entry name" value="cydB"/>
    <property type="match status" value="1"/>
</dbReference>
<feature type="transmembrane region" description="Helical" evidence="12">
    <location>
        <begin position="120"/>
        <end position="143"/>
    </location>
</feature>
<evidence type="ECO:0000256" key="9">
    <source>
        <dbReference type="ARBA" id="ARBA00022989"/>
    </source>
</evidence>
<dbReference type="Pfam" id="PF02322">
    <property type="entry name" value="Cyt_bd_oxida_II"/>
    <property type="match status" value="1"/>
</dbReference>